<accession>A0A813J5V6</accession>
<evidence type="ECO:0000256" key="1">
    <source>
        <dbReference type="ARBA" id="ARBA00022737"/>
    </source>
</evidence>
<feature type="domain" description="UDENN" evidence="4">
    <location>
        <begin position="185"/>
        <end position="590"/>
    </location>
</feature>
<dbReference type="InterPro" id="IPR037516">
    <property type="entry name" value="Tripartite_DENN"/>
</dbReference>
<comment type="similarity">
    <text evidence="2">Belongs to the AVL9 family.</text>
</comment>
<protein>
    <recommendedName>
        <fullName evidence="4">UDENN domain-containing protein</fullName>
    </recommendedName>
</protein>
<dbReference type="InterPro" id="IPR018307">
    <property type="entry name" value="ABL9/DENND6_dom"/>
</dbReference>
<feature type="region of interest" description="Disordered" evidence="3">
    <location>
        <begin position="1062"/>
        <end position="1089"/>
    </location>
</feature>
<feature type="region of interest" description="Disordered" evidence="3">
    <location>
        <begin position="1124"/>
        <end position="1296"/>
    </location>
</feature>
<dbReference type="SMART" id="SM00698">
    <property type="entry name" value="MORN"/>
    <property type="match status" value="10"/>
</dbReference>
<dbReference type="Proteomes" id="UP000626109">
    <property type="component" value="Unassembled WGS sequence"/>
</dbReference>
<sequence>MFKKLQRFVPKDVKEALQQAQAAISGSGAASNSAVRRADGEAPASASLEVATGGDDDDIFGISAYMREPPVEIFEIGEDDDLAPLFEPLAEEEVALFQALEKHAGDGLTTEAAADAGASGRRETSSLQRVSGSTVRAPSPGIVFERNLEGCGPVAAILLIDFHHARGPVVEWAHPPSAMPSDGPSSPCRPSSLEDEDAFPTLDPWVPGGLIAEASAAVLRAMPLVASLALPDAAHNEREGKTSSVFFVVPCGNWQILYGVSCHRRVGVADLLHRDASVSRSSVQKAVCVLSRCPFFGLIQQRLSPVTQVFFEQRDFRCTALLSDFQAQLDAVPFEKLPESELFHGLDHSHLFFSLRYQLLAVLKAILLEAKVMVYSPSAEAASSAVLCLLSLLPGALWLSFNSDGLGSRHFQFRKHGLPIQCFGPRCCVYPYLGIQMLDRLLQMRGFLVGTTNKMLAERTCPDILIEVPASMEQNVRGVNECTVHFHSKELKELLKCSSAETDWLKEALAKLEAATPVQQTASASSKVVSRTVPASSPAERSSPVSANAVEEDEELVADDSCTDKSASPGATMLDASPSHSEEMVPDTVANVASRRPPEAGSLLQEACRAGVVDADRNAFYAYWTRLLSATAKAAGPERDFARGLEVATRQEKAELARFGLGFLQRWTSRTQGGKTWLQAHRLPVTERRAKPPRDGSGTYRFANGDEYHGEFRRGVRHGAGVYVSKRSRMQYDGQWFRDRRCGSGTLIIEGNSKVSYTYDGQWLADMRHGVGSCVRSHKEKYSGQWAQNLYHGAGSFVNEQGVLYEGEWREGKFHGVGKHVYRGETYTGHFVDGERHGMGQLVRAAAPAGRGAADGSAPAKPAELARASSDADSSVEDSVLGTESLYAGFWRAGRRQGHGTAIYALGEYEGDWVLGQRDGHGVLSHKGYQLDGPWVSNMPDELGTHMIFYPDGAKYTGRIRCRVSSSGEDAAAHQPSISSSSSAGKVGKDGSADCPDSVLTAEAHTRFDLPAPTPWNIVPDGSGIMKLPDGRLYEGQYQAGAPHGRGLAIDPERGKYEGEFSLGERHGSGLLEAPGDENSTPVHYQHGRVFFPPSRTLSAGDTSSPTNAACASAETAIPYEADHKDHQPEPQDAHKQQAPQGRLSQQDQQEPLQEQKQDQQQEDQREHQQQQNEPQQQQGVERQDQQEMDQQQQEQKQEQQEQQKQQQQALERRDQQEIDSVGEAPALQGASGREADHRQLAVNDNDNNNANNTTNNNNSSATEFDDGRAAAVSTELEVQQNSPKAALDPQVVLPH</sequence>
<dbReference type="Gene3D" id="2.20.110.10">
    <property type="entry name" value="Histone H3 K4-specific methyltransferase SET7/9 N-terminal domain"/>
    <property type="match status" value="3"/>
</dbReference>
<dbReference type="PROSITE" id="PS50211">
    <property type="entry name" value="DENN"/>
    <property type="match status" value="1"/>
</dbReference>
<comment type="caution">
    <text evidence="5">The sequence shown here is derived from an EMBL/GenBank/DDBJ whole genome shotgun (WGS) entry which is preliminary data.</text>
</comment>
<dbReference type="PANTHER" id="PTHR31017:SF1">
    <property type="entry name" value="LATE SECRETORY PATHWAY PROTEIN AVL9 HOMOLOG"/>
    <property type="match status" value="1"/>
</dbReference>
<dbReference type="Pfam" id="PF09794">
    <property type="entry name" value="Avl9"/>
    <property type="match status" value="1"/>
</dbReference>
<reference evidence="5" key="1">
    <citation type="submission" date="2021-02" db="EMBL/GenBank/DDBJ databases">
        <authorList>
            <person name="Dougan E. K."/>
            <person name="Rhodes N."/>
            <person name="Thang M."/>
            <person name="Chan C."/>
        </authorList>
    </citation>
    <scope>NUCLEOTIDE SEQUENCE</scope>
</reference>
<dbReference type="GO" id="GO:0005737">
    <property type="term" value="C:cytoplasm"/>
    <property type="evidence" value="ECO:0007669"/>
    <property type="project" value="TreeGrafter"/>
</dbReference>
<dbReference type="InterPro" id="IPR003409">
    <property type="entry name" value="MORN"/>
</dbReference>
<feature type="compositionally biased region" description="Basic and acidic residues" evidence="3">
    <location>
        <begin position="1124"/>
        <end position="1136"/>
    </location>
</feature>
<evidence type="ECO:0000256" key="2">
    <source>
        <dbReference type="ARBA" id="ARBA00038178"/>
    </source>
</evidence>
<dbReference type="EMBL" id="CAJNNW010020615">
    <property type="protein sequence ID" value="CAE8666529.1"/>
    <property type="molecule type" value="Genomic_DNA"/>
</dbReference>
<feature type="region of interest" description="Disordered" evidence="3">
    <location>
        <begin position="521"/>
        <end position="583"/>
    </location>
</feature>
<keyword evidence="1" id="KW-0677">Repeat</keyword>
<feature type="compositionally biased region" description="Basic and acidic residues" evidence="3">
    <location>
        <begin position="1154"/>
        <end position="1169"/>
    </location>
</feature>
<evidence type="ECO:0000313" key="6">
    <source>
        <dbReference type="Proteomes" id="UP000626109"/>
    </source>
</evidence>
<gene>
    <name evidence="5" type="ORF">PGLA2088_LOCUS16310</name>
</gene>
<dbReference type="Gene3D" id="3.40.50.11500">
    <property type="match status" value="1"/>
</dbReference>
<dbReference type="InterPro" id="IPR043153">
    <property type="entry name" value="DENN_C"/>
</dbReference>
<evidence type="ECO:0000256" key="3">
    <source>
        <dbReference type="SAM" id="MobiDB-lite"/>
    </source>
</evidence>
<feature type="region of interest" description="Disordered" evidence="3">
    <location>
        <begin position="112"/>
        <end position="133"/>
    </location>
</feature>
<evidence type="ECO:0000313" key="5">
    <source>
        <dbReference type="EMBL" id="CAE8666529.1"/>
    </source>
</evidence>
<name>A0A813J5V6_POLGL</name>
<feature type="region of interest" description="Disordered" evidence="3">
    <location>
        <begin position="175"/>
        <end position="194"/>
    </location>
</feature>
<feature type="region of interest" description="Disordered" evidence="3">
    <location>
        <begin position="848"/>
        <end position="876"/>
    </location>
</feature>
<dbReference type="InterPro" id="IPR051731">
    <property type="entry name" value="DENND11/AVL9_GEFs"/>
</dbReference>
<dbReference type="Pfam" id="PF02493">
    <property type="entry name" value="MORN"/>
    <property type="match status" value="11"/>
</dbReference>
<feature type="compositionally biased region" description="Low complexity" evidence="3">
    <location>
        <begin position="1244"/>
        <end position="1262"/>
    </location>
</feature>
<evidence type="ECO:0000259" key="4">
    <source>
        <dbReference type="PROSITE" id="PS50211"/>
    </source>
</evidence>
<dbReference type="PANTHER" id="PTHR31017">
    <property type="entry name" value="LATE SECRETORY PATHWAY PROTEIN AVL9-RELATED"/>
    <property type="match status" value="1"/>
</dbReference>
<organism evidence="5 6">
    <name type="scientific">Polarella glacialis</name>
    <name type="common">Dinoflagellate</name>
    <dbReference type="NCBI Taxonomy" id="89957"/>
    <lineage>
        <taxon>Eukaryota</taxon>
        <taxon>Sar</taxon>
        <taxon>Alveolata</taxon>
        <taxon>Dinophyceae</taxon>
        <taxon>Suessiales</taxon>
        <taxon>Suessiaceae</taxon>
        <taxon>Polarella</taxon>
    </lineage>
</organism>
<dbReference type="SUPFAM" id="SSF82185">
    <property type="entry name" value="Histone H3 K4-specific methyltransferase SET7/9 N-terminal domain"/>
    <property type="match status" value="4"/>
</dbReference>
<feature type="compositionally biased region" description="Low complexity" evidence="3">
    <location>
        <begin position="1170"/>
        <end position="1181"/>
    </location>
</feature>
<proteinExistence type="inferred from homology"/>
<feature type="region of interest" description="Disordered" evidence="3">
    <location>
        <begin position="967"/>
        <end position="997"/>
    </location>
</feature>
<feature type="compositionally biased region" description="Polar residues" evidence="3">
    <location>
        <begin position="521"/>
        <end position="546"/>
    </location>
</feature>